<dbReference type="InterPro" id="IPR036388">
    <property type="entry name" value="WH-like_DNA-bd_sf"/>
</dbReference>
<protein>
    <recommendedName>
        <fullName evidence="8">AsnC family transcriptional regulator</fullName>
    </recommendedName>
</protein>
<proteinExistence type="predicted"/>
<dbReference type="RefSeq" id="WP_020872617.1">
    <property type="nucleotide sequence ID" value="NC_022785.1"/>
</dbReference>
<dbReference type="HOGENOM" id="CLU_044190_1_0_11"/>
<evidence type="ECO:0000256" key="3">
    <source>
        <dbReference type="ARBA" id="ARBA00023163"/>
    </source>
</evidence>
<dbReference type="Proteomes" id="UP000281594">
    <property type="component" value="Unassembled WGS sequence"/>
</dbReference>
<evidence type="ECO:0000313" key="7">
    <source>
        <dbReference type="Proteomes" id="UP000281594"/>
    </source>
</evidence>
<sequence>MVQDIVDERDLALVNALQVTPRASWAQLGQALDLDPMTVARRWGRLCGTGLAWVTCVAGPALHGDFCMAYIEIECGPGQLEAVAATLSAERPVRYVHHITGPYGLLVVIALRTPAAVSAYLRHTIDRLPGVRSSRVEMRTVGYSEASRWRLRSLERSQQHVLESLGTLPAAVGGARVDATDQELYRLLHEDGRMPFTVLADRAGISEPTARRRVKRLLASRLLRLRCEVAQSISGSPVTAVCWASVPSQHLEPAARSLTALQDVRLCCGLTGRRNLLLMVWLRTLGDLPRLEALIAERSPHVTIVDRATCLHTVKQMGRLLNAEGRSIGNVAPNVEVLAES</sequence>
<reference evidence="6 7" key="1">
    <citation type="journal article" date="2018" name="J. Biol. Chem.">
        <title>Discovery of the actinoplanic acid pathway in Streptomyces rapamycinicus reveals a genetically conserved synergism with rapamycin.</title>
        <authorList>
            <person name="Mrak P."/>
            <person name="Krastel P."/>
            <person name="Pivk Lukancic P."/>
            <person name="Tao J."/>
            <person name="Pistorius D."/>
            <person name="Moore C.M."/>
        </authorList>
    </citation>
    <scope>NUCLEOTIDE SEQUENCE [LARGE SCALE GENOMIC DNA]</scope>
    <source>
        <strain evidence="6 7">NRRL 5491</strain>
    </source>
</reference>
<organism evidence="6 7">
    <name type="scientific">Streptomyces rapamycinicus (strain ATCC 29253 / DSM 41530 / NRRL 5491 / AYB-994)</name>
    <name type="common">Streptomyces hygroscopicus (strain ATCC 29253)</name>
    <dbReference type="NCBI Taxonomy" id="1343740"/>
    <lineage>
        <taxon>Bacteria</taxon>
        <taxon>Bacillati</taxon>
        <taxon>Actinomycetota</taxon>
        <taxon>Actinomycetes</taxon>
        <taxon>Kitasatosporales</taxon>
        <taxon>Streptomycetaceae</taxon>
        <taxon>Streptomyces</taxon>
        <taxon>Streptomyces violaceusniger group</taxon>
    </lineage>
</organism>
<evidence type="ECO:0000259" key="5">
    <source>
        <dbReference type="Pfam" id="PF13404"/>
    </source>
</evidence>
<dbReference type="Pfam" id="PF13404">
    <property type="entry name" value="HTH_AsnC-type"/>
    <property type="match status" value="2"/>
</dbReference>
<dbReference type="PANTHER" id="PTHR30154">
    <property type="entry name" value="LEUCINE-RESPONSIVE REGULATORY PROTEIN"/>
    <property type="match status" value="1"/>
</dbReference>
<dbReference type="PRINTS" id="PR00033">
    <property type="entry name" value="HTHASNC"/>
</dbReference>
<evidence type="ECO:0000259" key="4">
    <source>
        <dbReference type="Pfam" id="PF01037"/>
    </source>
</evidence>
<dbReference type="PANTHER" id="PTHR30154:SF34">
    <property type="entry name" value="TRANSCRIPTIONAL REGULATOR AZLB"/>
    <property type="match status" value="1"/>
</dbReference>
<dbReference type="AlphaFoldDB" id="A0A0A0NHT6"/>
<dbReference type="eggNOG" id="COG1522">
    <property type="taxonomic scope" value="Bacteria"/>
</dbReference>
<evidence type="ECO:0000256" key="1">
    <source>
        <dbReference type="ARBA" id="ARBA00023015"/>
    </source>
</evidence>
<evidence type="ECO:0000313" key="6">
    <source>
        <dbReference type="EMBL" id="RLV77684.1"/>
    </source>
</evidence>
<feature type="domain" description="HTH asnC-type" evidence="5">
    <location>
        <begin position="7"/>
        <end position="46"/>
    </location>
</feature>
<gene>
    <name evidence="6" type="ORF">D3C57_104905</name>
</gene>
<evidence type="ECO:0000256" key="2">
    <source>
        <dbReference type="ARBA" id="ARBA00023125"/>
    </source>
</evidence>
<dbReference type="InterPro" id="IPR000485">
    <property type="entry name" value="AsnC-type_HTH_dom"/>
</dbReference>
<dbReference type="InterPro" id="IPR036390">
    <property type="entry name" value="WH_DNA-bd_sf"/>
</dbReference>
<accession>A0A0A0NHT6</accession>
<dbReference type="SUPFAM" id="SSF46785">
    <property type="entry name" value="Winged helix' DNA-binding domain"/>
    <property type="match status" value="1"/>
</dbReference>
<dbReference type="KEGG" id="src:M271_38710"/>
<dbReference type="SMART" id="SM00344">
    <property type="entry name" value="HTH_ASNC"/>
    <property type="match status" value="2"/>
</dbReference>
<comment type="caution">
    <text evidence="6">The sequence shown here is derived from an EMBL/GenBank/DDBJ whole genome shotgun (WGS) entry which is preliminary data.</text>
</comment>
<dbReference type="InterPro" id="IPR011008">
    <property type="entry name" value="Dimeric_a/b-barrel"/>
</dbReference>
<dbReference type="InterPro" id="IPR019887">
    <property type="entry name" value="Tscrpt_reg_AsnC/Lrp_C"/>
</dbReference>
<dbReference type="GO" id="GO:0043565">
    <property type="term" value="F:sequence-specific DNA binding"/>
    <property type="evidence" value="ECO:0007669"/>
    <property type="project" value="InterPro"/>
</dbReference>
<feature type="domain" description="HTH asnC-type" evidence="5">
    <location>
        <begin position="178"/>
        <end position="217"/>
    </location>
</feature>
<dbReference type="InterPro" id="IPR019888">
    <property type="entry name" value="Tscrpt_reg_AsnC-like"/>
</dbReference>
<keyword evidence="2" id="KW-0238">DNA-binding</keyword>
<dbReference type="GO" id="GO:0043200">
    <property type="term" value="P:response to amino acid"/>
    <property type="evidence" value="ECO:0007669"/>
    <property type="project" value="TreeGrafter"/>
</dbReference>
<keyword evidence="1" id="KW-0805">Transcription regulation</keyword>
<dbReference type="Pfam" id="PF01037">
    <property type="entry name" value="AsnC_trans_reg"/>
    <property type="match status" value="1"/>
</dbReference>
<dbReference type="EMBL" id="QYCY01000001">
    <property type="protein sequence ID" value="RLV77684.1"/>
    <property type="molecule type" value="Genomic_DNA"/>
</dbReference>
<feature type="domain" description="Transcription regulator AsnC/Lrp ligand binding" evidence="4">
    <location>
        <begin position="71"/>
        <end position="135"/>
    </location>
</feature>
<dbReference type="Gene3D" id="3.30.70.920">
    <property type="match status" value="2"/>
</dbReference>
<dbReference type="SUPFAM" id="SSF54909">
    <property type="entry name" value="Dimeric alpha+beta barrel"/>
    <property type="match status" value="2"/>
</dbReference>
<dbReference type="STRING" id="1343740.M271_38710"/>
<evidence type="ECO:0008006" key="8">
    <source>
        <dbReference type="Google" id="ProtNLM"/>
    </source>
</evidence>
<dbReference type="GO" id="GO:0005829">
    <property type="term" value="C:cytosol"/>
    <property type="evidence" value="ECO:0007669"/>
    <property type="project" value="TreeGrafter"/>
</dbReference>
<keyword evidence="3" id="KW-0804">Transcription</keyword>
<dbReference type="Gene3D" id="1.10.10.10">
    <property type="entry name" value="Winged helix-like DNA-binding domain superfamily/Winged helix DNA-binding domain"/>
    <property type="match status" value="2"/>
</dbReference>
<name>A0A0A0NHT6_STRRN</name>